<protein>
    <submittedName>
        <fullName evidence="2">Uncharacterized protein</fullName>
    </submittedName>
</protein>
<accession>A0A2W5VB35</accession>
<name>A0A2W5VB35_9BACT</name>
<proteinExistence type="predicted"/>
<evidence type="ECO:0000313" key="3">
    <source>
        <dbReference type="Proteomes" id="UP000249061"/>
    </source>
</evidence>
<feature type="region of interest" description="Disordered" evidence="1">
    <location>
        <begin position="34"/>
        <end position="61"/>
    </location>
</feature>
<organism evidence="2 3">
    <name type="scientific">Archangium gephyra</name>
    <dbReference type="NCBI Taxonomy" id="48"/>
    <lineage>
        <taxon>Bacteria</taxon>
        <taxon>Pseudomonadati</taxon>
        <taxon>Myxococcota</taxon>
        <taxon>Myxococcia</taxon>
        <taxon>Myxococcales</taxon>
        <taxon>Cystobacterineae</taxon>
        <taxon>Archangiaceae</taxon>
        <taxon>Archangium</taxon>
    </lineage>
</organism>
<evidence type="ECO:0000313" key="2">
    <source>
        <dbReference type="EMBL" id="PZR18668.1"/>
    </source>
</evidence>
<dbReference type="Proteomes" id="UP000249061">
    <property type="component" value="Unassembled WGS sequence"/>
</dbReference>
<dbReference type="AlphaFoldDB" id="A0A2W5VB35"/>
<comment type="caution">
    <text evidence="2">The sequence shown here is derived from an EMBL/GenBank/DDBJ whole genome shotgun (WGS) entry which is preliminary data.</text>
</comment>
<evidence type="ECO:0000256" key="1">
    <source>
        <dbReference type="SAM" id="MobiDB-lite"/>
    </source>
</evidence>
<gene>
    <name evidence="2" type="ORF">DI536_01955</name>
</gene>
<dbReference type="EMBL" id="QFQP01000001">
    <property type="protein sequence ID" value="PZR18668.1"/>
    <property type="molecule type" value="Genomic_DNA"/>
</dbReference>
<sequence length="61" mass="6731">MAHTKPSPPQSASFVQLYDSESLKVTLHANPPIIESKATKSGEPRSERRARMKAAKVVDVR</sequence>
<reference evidence="2 3" key="1">
    <citation type="submission" date="2017-08" db="EMBL/GenBank/DDBJ databases">
        <title>Infants hospitalized years apart are colonized by the same room-sourced microbial strains.</title>
        <authorList>
            <person name="Brooks B."/>
            <person name="Olm M.R."/>
            <person name="Firek B.A."/>
            <person name="Baker R."/>
            <person name="Thomas B.C."/>
            <person name="Morowitz M.J."/>
            <person name="Banfield J.F."/>
        </authorList>
    </citation>
    <scope>NUCLEOTIDE SEQUENCE [LARGE SCALE GENOMIC DNA]</scope>
    <source>
        <strain evidence="2">S2_003_000_R2_14</strain>
    </source>
</reference>
<feature type="compositionally biased region" description="Basic and acidic residues" evidence="1">
    <location>
        <begin position="37"/>
        <end position="49"/>
    </location>
</feature>